<dbReference type="InterPro" id="IPR012724">
    <property type="entry name" value="DnaJ"/>
</dbReference>
<keyword evidence="1 11" id="KW-0235">DNA replication</keyword>
<evidence type="ECO:0000256" key="9">
    <source>
        <dbReference type="ARBA" id="ARBA00061004"/>
    </source>
</evidence>
<feature type="repeat" description="CXXCXGXG motif" evidence="11">
    <location>
        <begin position="160"/>
        <end position="167"/>
    </location>
</feature>
<dbReference type="PANTHER" id="PTHR43096">
    <property type="entry name" value="DNAJ HOMOLOG 1, MITOCHONDRIAL-RELATED"/>
    <property type="match status" value="1"/>
</dbReference>
<dbReference type="GeneID" id="301090498"/>
<dbReference type="FunFam" id="2.60.260.20:FF:000005">
    <property type="entry name" value="Chaperone protein dnaJ 1, mitochondrial"/>
    <property type="match status" value="1"/>
</dbReference>
<evidence type="ECO:0000256" key="5">
    <source>
        <dbReference type="ARBA" id="ARBA00022833"/>
    </source>
</evidence>
<evidence type="ECO:0000256" key="6">
    <source>
        <dbReference type="ARBA" id="ARBA00023016"/>
    </source>
</evidence>
<proteinExistence type="inferred from homology"/>
<dbReference type="RefSeq" id="WP_020965785.1">
    <property type="nucleotide sequence ID" value="NZ_CP045670.1"/>
</dbReference>
<dbReference type="Gene3D" id="2.60.260.20">
    <property type="entry name" value="Urease metallochaperone UreE, N-terminal domain"/>
    <property type="match status" value="2"/>
</dbReference>
<dbReference type="FunFam" id="2.10.230.10:FF:000002">
    <property type="entry name" value="Molecular chaperone DnaJ"/>
    <property type="match status" value="1"/>
</dbReference>
<dbReference type="NCBIfam" id="NF008035">
    <property type="entry name" value="PRK10767.1"/>
    <property type="match status" value="1"/>
</dbReference>
<gene>
    <name evidence="11 15" type="primary">dnaJ</name>
    <name evidence="15" type="ORF">IFE08_07950</name>
</gene>
<dbReference type="FunFam" id="1.10.287.110:FF:000034">
    <property type="entry name" value="Chaperone protein DnaJ"/>
    <property type="match status" value="1"/>
</dbReference>
<feature type="binding site" evidence="11">
    <location>
        <position position="163"/>
    </location>
    <ligand>
        <name>Zn(2+)</name>
        <dbReference type="ChEBI" id="CHEBI:29105"/>
        <label>1</label>
    </ligand>
</feature>
<dbReference type="Pfam" id="PF00684">
    <property type="entry name" value="DnaJ_CXXCXGXG"/>
    <property type="match status" value="1"/>
</dbReference>
<dbReference type="GO" id="GO:0006260">
    <property type="term" value="P:DNA replication"/>
    <property type="evidence" value="ECO:0007669"/>
    <property type="project" value="UniProtKB-KW"/>
</dbReference>
<name>A0A7S6WMB0_9SPIR</name>
<feature type="binding site" evidence="11">
    <location>
        <position position="160"/>
    </location>
    <ligand>
        <name>Zn(2+)</name>
        <dbReference type="ChEBI" id="CHEBI:29105"/>
        <label>1</label>
    </ligand>
</feature>
<comment type="cofactor">
    <cofactor evidence="11">
        <name>Zn(2+)</name>
        <dbReference type="ChEBI" id="CHEBI:29105"/>
    </cofactor>
    <text evidence="11">Binds 2 Zn(2+) ions per monomer.</text>
</comment>
<evidence type="ECO:0000256" key="4">
    <source>
        <dbReference type="ARBA" id="ARBA00022771"/>
    </source>
</evidence>
<evidence type="ECO:0000256" key="2">
    <source>
        <dbReference type="ARBA" id="ARBA00022723"/>
    </source>
</evidence>
<dbReference type="InterPro" id="IPR036869">
    <property type="entry name" value="J_dom_sf"/>
</dbReference>
<dbReference type="GO" id="GO:0005737">
    <property type="term" value="C:cytoplasm"/>
    <property type="evidence" value="ECO:0007669"/>
    <property type="project" value="UniProtKB-SubCell"/>
</dbReference>
<dbReference type="GO" id="GO:0005524">
    <property type="term" value="F:ATP binding"/>
    <property type="evidence" value="ECO:0007669"/>
    <property type="project" value="InterPro"/>
</dbReference>
<feature type="binding site" evidence="11">
    <location>
        <position position="180"/>
    </location>
    <ligand>
        <name>Zn(2+)</name>
        <dbReference type="ChEBI" id="CHEBI:29105"/>
        <label>2</label>
    </ligand>
</feature>
<dbReference type="InterPro" id="IPR001623">
    <property type="entry name" value="DnaJ_domain"/>
</dbReference>
<feature type="zinc finger region" description="CR-type" evidence="12">
    <location>
        <begin position="147"/>
        <end position="225"/>
    </location>
</feature>
<feature type="binding site" evidence="11">
    <location>
        <position position="199"/>
    </location>
    <ligand>
        <name>Zn(2+)</name>
        <dbReference type="ChEBI" id="CHEBI:29105"/>
        <label>2</label>
    </ligand>
</feature>
<keyword evidence="6 11" id="KW-0346">Stress response</keyword>
<dbReference type="InterPro" id="IPR018253">
    <property type="entry name" value="DnaJ_domain_CS"/>
</dbReference>
<dbReference type="SMART" id="SM00271">
    <property type="entry name" value="DnaJ"/>
    <property type="match status" value="1"/>
</dbReference>
<dbReference type="GO" id="GO:0009408">
    <property type="term" value="P:response to heat"/>
    <property type="evidence" value="ECO:0007669"/>
    <property type="project" value="InterPro"/>
</dbReference>
<feature type="domain" description="CR-type" evidence="14">
    <location>
        <begin position="147"/>
        <end position="225"/>
    </location>
</feature>
<evidence type="ECO:0000313" key="15">
    <source>
        <dbReference type="EMBL" id="QOW59803.1"/>
    </source>
</evidence>
<dbReference type="CDD" id="cd10747">
    <property type="entry name" value="DnaJ_C"/>
    <property type="match status" value="1"/>
</dbReference>
<dbReference type="Proteomes" id="UP000593915">
    <property type="component" value="Chromosome"/>
</dbReference>
<dbReference type="NCBIfam" id="TIGR02349">
    <property type="entry name" value="DnaJ_bact"/>
    <property type="match status" value="1"/>
</dbReference>
<keyword evidence="11" id="KW-0963">Cytoplasm</keyword>
<evidence type="ECO:0000256" key="3">
    <source>
        <dbReference type="ARBA" id="ARBA00022737"/>
    </source>
</evidence>
<feature type="binding site" evidence="11">
    <location>
        <position position="213"/>
    </location>
    <ligand>
        <name>Zn(2+)</name>
        <dbReference type="ChEBI" id="CHEBI:29105"/>
        <label>1</label>
    </ligand>
</feature>
<keyword evidence="5 11" id="KW-0862">Zinc</keyword>
<evidence type="ECO:0000256" key="8">
    <source>
        <dbReference type="ARBA" id="ARBA00053423"/>
    </source>
</evidence>
<dbReference type="Gene3D" id="1.10.287.110">
    <property type="entry name" value="DnaJ domain"/>
    <property type="match status" value="1"/>
</dbReference>
<dbReference type="AlphaFoldDB" id="A0A7S6WMB0"/>
<dbReference type="PRINTS" id="PR00625">
    <property type="entry name" value="JDOMAIN"/>
</dbReference>
<dbReference type="InterPro" id="IPR008971">
    <property type="entry name" value="HSP40/DnaJ_pept-bd"/>
</dbReference>
<dbReference type="InterPro" id="IPR002939">
    <property type="entry name" value="DnaJ_C"/>
</dbReference>
<evidence type="ECO:0000259" key="14">
    <source>
        <dbReference type="PROSITE" id="PS51188"/>
    </source>
</evidence>
<feature type="repeat" description="CXXCXGXG motif" evidence="11">
    <location>
        <begin position="213"/>
        <end position="220"/>
    </location>
</feature>
<feature type="repeat" description="CXXCXGXG motif" evidence="11">
    <location>
        <begin position="177"/>
        <end position="184"/>
    </location>
</feature>
<evidence type="ECO:0000256" key="1">
    <source>
        <dbReference type="ARBA" id="ARBA00022705"/>
    </source>
</evidence>
<dbReference type="InterPro" id="IPR001305">
    <property type="entry name" value="HSP_DnaJ_Cys-rich_dom"/>
</dbReference>
<evidence type="ECO:0000259" key="13">
    <source>
        <dbReference type="PROSITE" id="PS50076"/>
    </source>
</evidence>
<keyword evidence="4 11" id="KW-0863">Zinc-finger</keyword>
<dbReference type="CDD" id="cd06257">
    <property type="entry name" value="DnaJ"/>
    <property type="match status" value="1"/>
</dbReference>
<reference evidence="15 16" key="1">
    <citation type="submission" date="2020-09" db="EMBL/GenBank/DDBJ databases">
        <title>Characterization of Treponema spp. from bovine digital dermatitis in Korea.</title>
        <authorList>
            <person name="Espiritu H.M."/>
            <person name="Cho Y.I."/>
            <person name="Mamuad L."/>
        </authorList>
    </citation>
    <scope>NUCLEOTIDE SEQUENCE [LARGE SCALE GENOMIC DNA]</scope>
    <source>
        <strain evidence="15 16">KS1</strain>
    </source>
</reference>
<comment type="function">
    <text evidence="8 11">Participates actively in the response to hyperosmotic and heat shock by preventing the aggregation of stress-denatured proteins and by disaggregating proteins, also in an autonomous, DnaK-independent fashion. Unfolded proteins bind initially to DnaJ; upon interaction with the DnaJ-bound protein, DnaK hydrolyzes its bound ATP, resulting in the formation of a stable complex. GrpE releases ADP from DnaK; ATP binding to DnaK triggers the release of the substrate protein, thus completing the reaction cycle. Several rounds of ATP-dependent interactions between DnaJ, DnaK and GrpE are required for fully efficient folding. Also involved, together with DnaK and GrpE, in the DNA replication of plasmids through activation of initiation proteins.</text>
</comment>
<dbReference type="GO" id="GO:0008270">
    <property type="term" value="F:zinc ion binding"/>
    <property type="evidence" value="ECO:0007669"/>
    <property type="project" value="UniProtKB-UniRule"/>
</dbReference>
<feature type="binding site" evidence="11">
    <location>
        <position position="177"/>
    </location>
    <ligand>
        <name>Zn(2+)</name>
        <dbReference type="ChEBI" id="CHEBI:29105"/>
        <label>2</label>
    </ligand>
</feature>
<feature type="binding site" evidence="11">
    <location>
        <position position="202"/>
    </location>
    <ligand>
        <name>Zn(2+)</name>
        <dbReference type="ChEBI" id="CHEBI:29105"/>
        <label>2</label>
    </ligand>
</feature>
<dbReference type="EMBL" id="CP061839">
    <property type="protein sequence ID" value="QOW59803.1"/>
    <property type="molecule type" value="Genomic_DNA"/>
</dbReference>
<comment type="subunit">
    <text evidence="11">Homodimer.</text>
</comment>
<dbReference type="SUPFAM" id="SSF49493">
    <property type="entry name" value="HSP40/DnaJ peptide-binding domain"/>
    <property type="match status" value="2"/>
</dbReference>
<feature type="binding site" evidence="11">
    <location>
        <position position="216"/>
    </location>
    <ligand>
        <name>Zn(2+)</name>
        <dbReference type="ChEBI" id="CHEBI:29105"/>
        <label>1</label>
    </ligand>
</feature>
<organism evidence="15 16">
    <name type="scientific">Treponema pedis</name>
    <dbReference type="NCBI Taxonomy" id="409322"/>
    <lineage>
        <taxon>Bacteria</taxon>
        <taxon>Pseudomonadati</taxon>
        <taxon>Spirochaetota</taxon>
        <taxon>Spirochaetia</taxon>
        <taxon>Spirochaetales</taxon>
        <taxon>Treponemataceae</taxon>
        <taxon>Treponema</taxon>
    </lineage>
</organism>
<dbReference type="GO" id="GO:0051082">
    <property type="term" value="F:unfolded protein binding"/>
    <property type="evidence" value="ECO:0007669"/>
    <property type="project" value="UniProtKB-UniRule"/>
</dbReference>
<dbReference type="Pfam" id="PF00226">
    <property type="entry name" value="DnaJ"/>
    <property type="match status" value="1"/>
</dbReference>
<dbReference type="Gene3D" id="2.10.230.10">
    <property type="entry name" value="Heat shock protein DnaJ, cysteine-rich domain"/>
    <property type="match status" value="1"/>
</dbReference>
<dbReference type="PROSITE" id="PS51188">
    <property type="entry name" value="ZF_CR"/>
    <property type="match status" value="1"/>
</dbReference>
<keyword evidence="2 11" id="KW-0479">Metal-binding</keyword>
<evidence type="ECO:0000256" key="10">
    <source>
        <dbReference type="ARBA" id="ARBA00067609"/>
    </source>
</evidence>
<protein>
    <recommendedName>
        <fullName evidence="10 11">Chaperone protein DnaJ</fullName>
    </recommendedName>
</protein>
<dbReference type="Pfam" id="PF01556">
    <property type="entry name" value="DnaJ_C"/>
    <property type="match status" value="1"/>
</dbReference>
<evidence type="ECO:0000256" key="11">
    <source>
        <dbReference type="HAMAP-Rule" id="MF_01152"/>
    </source>
</evidence>
<feature type="domain" description="J" evidence="13">
    <location>
        <begin position="7"/>
        <end position="72"/>
    </location>
</feature>
<comment type="domain">
    <text evidence="11">The J domain is necessary and sufficient to stimulate DnaK ATPase activity. Zinc center 1 plays an important role in the autonomous, DnaK-independent chaperone activity of DnaJ. Zinc center 2 is essential for interaction with DnaK and for DnaJ activity.</text>
</comment>
<accession>A0A7S6WMB0</accession>
<sequence>MPSSKRDYYEVLGVEKNASNDEIKKAYRKLAIKYHPDKNPGNKEAEDKFKEATEAYEILIDEKKRGMYDQYGHAGVDGMAGAGGFDSSIFQGFEDIFGGGGFSDFFENLFGGGGFSSSGFGGRHSGPARGSNLRYDLQISFVDAVYGKKAELSYTRNEKCTQCGGSGSEGGSGRKMCPDCKGTGQVRRSTGFFSIASTCPRCGGEGSIIEKPCTKCGGSGIERKKQRIIVTIPPGVENGKRITIPRQGNAGQAGGEYGDLFVFIFVQSHPHFERNGEDLYCAVPISMTQAVLGGEVNIKSLDGKTIKVKIPSGVQNGKLLRVKGEGVPTGIGRKGDLYIQIQVQIPTKLSSKSKSLLKEISELEGENENPELIALKDLP</sequence>
<dbReference type="PROSITE" id="PS50076">
    <property type="entry name" value="DNAJ_2"/>
    <property type="match status" value="1"/>
</dbReference>
<dbReference type="SUPFAM" id="SSF57938">
    <property type="entry name" value="DnaJ/Hsp40 cysteine-rich domain"/>
    <property type="match status" value="1"/>
</dbReference>
<keyword evidence="3 11" id="KW-0677">Repeat</keyword>
<feature type="repeat" description="CXXCXGXG motif" evidence="11">
    <location>
        <begin position="199"/>
        <end position="206"/>
    </location>
</feature>
<dbReference type="CDD" id="cd10719">
    <property type="entry name" value="DnaJ_zf"/>
    <property type="match status" value="1"/>
</dbReference>
<evidence type="ECO:0000313" key="16">
    <source>
        <dbReference type="Proteomes" id="UP000593915"/>
    </source>
</evidence>
<dbReference type="SUPFAM" id="SSF46565">
    <property type="entry name" value="Chaperone J-domain"/>
    <property type="match status" value="1"/>
</dbReference>
<dbReference type="PANTHER" id="PTHR43096:SF10">
    <property type="entry name" value="CHAPERONE PROTEIN DNAJ A6, CHLOROPLASTIC"/>
    <property type="match status" value="1"/>
</dbReference>
<dbReference type="GO" id="GO:0031072">
    <property type="term" value="F:heat shock protein binding"/>
    <property type="evidence" value="ECO:0007669"/>
    <property type="project" value="InterPro"/>
</dbReference>
<dbReference type="GO" id="GO:0042026">
    <property type="term" value="P:protein refolding"/>
    <property type="evidence" value="ECO:0007669"/>
    <property type="project" value="TreeGrafter"/>
</dbReference>
<evidence type="ECO:0000256" key="7">
    <source>
        <dbReference type="ARBA" id="ARBA00023186"/>
    </source>
</evidence>
<evidence type="ECO:0000256" key="12">
    <source>
        <dbReference type="PROSITE-ProRule" id="PRU00546"/>
    </source>
</evidence>
<comment type="similarity">
    <text evidence="9 11">Belongs to the DnaJ family.</text>
</comment>
<dbReference type="PROSITE" id="PS00636">
    <property type="entry name" value="DNAJ_1"/>
    <property type="match status" value="1"/>
</dbReference>
<keyword evidence="7 11" id="KW-0143">Chaperone</keyword>
<dbReference type="HAMAP" id="MF_01152">
    <property type="entry name" value="DnaJ"/>
    <property type="match status" value="1"/>
</dbReference>
<dbReference type="InterPro" id="IPR036410">
    <property type="entry name" value="HSP_DnaJ_Cys-rich_dom_sf"/>
</dbReference>
<comment type="subcellular location">
    <subcellularLocation>
        <location evidence="11">Cytoplasm</location>
    </subcellularLocation>
</comment>